<proteinExistence type="predicted"/>
<dbReference type="Proteomes" id="UP000593915">
    <property type="component" value="Chromosome"/>
</dbReference>
<dbReference type="AlphaFoldDB" id="A0A7S7AWQ9"/>
<dbReference type="EMBL" id="CP061839">
    <property type="protein sequence ID" value="QOW61550.1"/>
    <property type="molecule type" value="Genomic_DNA"/>
</dbReference>
<name>A0A7S7AWQ9_9SPIR</name>
<sequence>MIIDKDFLPDLRRNAYIECTENYLAHDNVVGIFGDELPEEIFYGCGLIPVPLEGVDSHIFRFGKQDEGKDLCDVIKSTLIYLTTQKCPILYSCKTYVIENKCPLLYNTLKENTEKPVIIYENEKQLKQALCKIYNTQYSENKTQKAKNDLDCIKNILTEIELYSDLNTEEVFLLTFYSKYMTDLSMRKKYFKSLKQKINFRNEKKKIQKISALCPRGNYKSVCSEINSNSARLYRSWDNSDYGYANCIFNFKNEKNYEEENKSASF</sequence>
<accession>A0A7S7AWQ9</accession>
<dbReference type="RefSeq" id="WP_194077053.1">
    <property type="nucleotide sequence ID" value="NZ_CP061839.1"/>
</dbReference>
<dbReference type="Gene3D" id="3.40.50.11890">
    <property type="match status" value="1"/>
</dbReference>
<evidence type="ECO:0000313" key="2">
    <source>
        <dbReference type="Proteomes" id="UP000593915"/>
    </source>
</evidence>
<protein>
    <submittedName>
        <fullName evidence="1">Uncharacterized protein</fullName>
    </submittedName>
</protein>
<evidence type="ECO:0000313" key="1">
    <source>
        <dbReference type="EMBL" id="QOW61550.1"/>
    </source>
</evidence>
<gene>
    <name evidence="1" type="ORF">IFE08_03955</name>
</gene>
<reference evidence="1 2" key="1">
    <citation type="submission" date="2020-09" db="EMBL/GenBank/DDBJ databases">
        <title>Characterization of Treponema spp. from bovine digital dermatitis in Korea.</title>
        <authorList>
            <person name="Espiritu H.M."/>
            <person name="Cho Y.I."/>
            <person name="Mamuad L."/>
        </authorList>
    </citation>
    <scope>NUCLEOTIDE SEQUENCE [LARGE SCALE GENOMIC DNA]</scope>
    <source>
        <strain evidence="1 2">KS1</strain>
    </source>
</reference>
<organism evidence="1 2">
    <name type="scientific">Treponema pedis</name>
    <dbReference type="NCBI Taxonomy" id="409322"/>
    <lineage>
        <taxon>Bacteria</taxon>
        <taxon>Pseudomonadati</taxon>
        <taxon>Spirochaetota</taxon>
        <taxon>Spirochaetia</taxon>
        <taxon>Spirochaetales</taxon>
        <taxon>Treponemataceae</taxon>
        <taxon>Treponema</taxon>
    </lineage>
</organism>